<dbReference type="PANTHER" id="PTHR12631">
    <property type="entry name" value="ALPHA-L-IDURONIDASE"/>
    <property type="match status" value="1"/>
</dbReference>
<feature type="region of interest" description="Disordered" evidence="1">
    <location>
        <begin position="86"/>
        <end position="152"/>
    </location>
</feature>
<dbReference type="CDD" id="cd00093">
    <property type="entry name" value="HTH_XRE"/>
    <property type="match status" value="1"/>
</dbReference>
<feature type="compositionally biased region" description="Pro residues" evidence="1">
    <location>
        <begin position="132"/>
        <end position="141"/>
    </location>
</feature>
<dbReference type="SUPFAM" id="SSF51445">
    <property type="entry name" value="(Trans)glycosidases"/>
    <property type="match status" value="1"/>
</dbReference>
<accession>A0A8J3RWP8</accession>
<evidence type="ECO:0000313" key="3">
    <source>
        <dbReference type="EMBL" id="GIH81342.1"/>
    </source>
</evidence>
<dbReference type="AlphaFoldDB" id="A0A8J3RWP8"/>
<dbReference type="RefSeq" id="WP_203895734.1">
    <property type="nucleotide sequence ID" value="NZ_BOOH01000074.1"/>
</dbReference>
<dbReference type="SUPFAM" id="SSF47413">
    <property type="entry name" value="lambda repressor-like DNA-binding domains"/>
    <property type="match status" value="1"/>
</dbReference>
<reference evidence="3 4" key="1">
    <citation type="submission" date="2021-01" db="EMBL/GenBank/DDBJ databases">
        <title>Whole genome shotgun sequence of Planobispora longispora NBRC 13918.</title>
        <authorList>
            <person name="Komaki H."/>
            <person name="Tamura T."/>
        </authorList>
    </citation>
    <scope>NUCLEOTIDE SEQUENCE [LARGE SCALE GENOMIC DNA]</scope>
    <source>
        <strain evidence="3 4">NBRC 13918</strain>
    </source>
</reference>
<dbReference type="InterPro" id="IPR017853">
    <property type="entry name" value="GH"/>
</dbReference>
<dbReference type="GO" id="GO:0004553">
    <property type="term" value="F:hydrolase activity, hydrolyzing O-glycosyl compounds"/>
    <property type="evidence" value="ECO:0007669"/>
    <property type="project" value="TreeGrafter"/>
</dbReference>
<gene>
    <name evidence="3" type="ORF">Plo01_77710</name>
</gene>
<dbReference type="GO" id="GO:0003677">
    <property type="term" value="F:DNA binding"/>
    <property type="evidence" value="ECO:0007669"/>
    <property type="project" value="InterPro"/>
</dbReference>
<evidence type="ECO:0000259" key="2">
    <source>
        <dbReference type="SMART" id="SM00530"/>
    </source>
</evidence>
<dbReference type="EMBL" id="BOOH01000074">
    <property type="protein sequence ID" value="GIH81342.1"/>
    <property type="molecule type" value="Genomic_DNA"/>
</dbReference>
<dbReference type="InterPro" id="IPR010982">
    <property type="entry name" value="Lambda_DNA-bd_dom_sf"/>
</dbReference>
<proteinExistence type="predicted"/>
<protein>
    <recommendedName>
        <fullName evidence="2">HTH cro/C1-type domain-containing protein</fullName>
    </recommendedName>
</protein>
<organism evidence="3 4">
    <name type="scientific">Planobispora longispora</name>
    <dbReference type="NCBI Taxonomy" id="28887"/>
    <lineage>
        <taxon>Bacteria</taxon>
        <taxon>Bacillati</taxon>
        <taxon>Actinomycetota</taxon>
        <taxon>Actinomycetes</taxon>
        <taxon>Streptosporangiales</taxon>
        <taxon>Streptosporangiaceae</taxon>
        <taxon>Planobispora</taxon>
    </lineage>
</organism>
<keyword evidence="4" id="KW-1185">Reference proteome</keyword>
<sequence length="590" mass="64587">MGEREERDFSFLLRRLKERSGRSYEDLAVVSFVSRSTLHRYCNGKSLPSDIGVVMRIARECGAGSRELEQVLRAWSAATCAVGEAAEGAQGEPPALSRDLHARSAPPAVRKAAQEPPVSCSTIPRPPDPRPRPPAPIPLPEPVRGRSGGAAVGRSQGMRLAGVLAALALLAGMAGSAATPARTAPRAEIMRAGQWISGPSWVRAPMPVRREMFGVTINSNTGTMPAFQVGAVRFWDSGTRWASLEPRRGEYDWSTLDRLVAGAERARLPALFVLGGTPSWAAPQAPLTPYGDQSRAGPPEDLADWEALVRALVTRYRGRLEAYELWVMGNDERFFTGDVTVLVEMTRRASRIIRRADPRAIVVCPGMGRLWEPAARRVLERFAELGGYRHCDVAGIKLHQRRAADPPETMLELLVLIDRVFHRIGVHPPLWNTGTTYDIPLQGSLDERRATDYAVRFYLLGLYAADFKLERMYFYNWGGSSLPIVLQAEGGAPTRAALAVEQLQRWLAHTRLRSCGQGLAIALPANVWQCELTLTGSRGAHEAVLRWTVTGTASVAAPGARSVRHLDGSSVSVRPGDPVQITERPVLIIY</sequence>
<dbReference type="Proteomes" id="UP000616724">
    <property type="component" value="Unassembled WGS sequence"/>
</dbReference>
<dbReference type="InterPro" id="IPR051923">
    <property type="entry name" value="Glycosyl_Hydrolase_39"/>
</dbReference>
<evidence type="ECO:0000256" key="1">
    <source>
        <dbReference type="SAM" id="MobiDB-lite"/>
    </source>
</evidence>
<dbReference type="Gene3D" id="3.20.20.80">
    <property type="entry name" value="Glycosidases"/>
    <property type="match status" value="1"/>
</dbReference>
<dbReference type="Pfam" id="PF13560">
    <property type="entry name" value="HTH_31"/>
    <property type="match status" value="1"/>
</dbReference>
<name>A0A8J3RWP8_9ACTN</name>
<dbReference type="InterPro" id="IPR001387">
    <property type="entry name" value="Cro/C1-type_HTH"/>
</dbReference>
<dbReference type="SMART" id="SM00530">
    <property type="entry name" value="HTH_XRE"/>
    <property type="match status" value="1"/>
</dbReference>
<evidence type="ECO:0000313" key="4">
    <source>
        <dbReference type="Proteomes" id="UP000616724"/>
    </source>
</evidence>
<dbReference type="PANTHER" id="PTHR12631:SF10">
    <property type="entry name" value="BETA-XYLOSIDASE-LIKE PROTEIN-RELATED"/>
    <property type="match status" value="1"/>
</dbReference>
<feature type="domain" description="HTH cro/C1-type" evidence="2">
    <location>
        <begin position="12"/>
        <end position="68"/>
    </location>
</feature>
<comment type="caution">
    <text evidence="3">The sequence shown here is derived from an EMBL/GenBank/DDBJ whole genome shotgun (WGS) entry which is preliminary data.</text>
</comment>